<evidence type="ECO:0000313" key="4">
    <source>
        <dbReference type="Proteomes" id="UP000198960"/>
    </source>
</evidence>
<evidence type="ECO:0000313" key="3">
    <source>
        <dbReference type="EMBL" id="SEO48689.1"/>
    </source>
</evidence>
<dbReference type="EMBL" id="FOEE01000001">
    <property type="protein sequence ID" value="SEO48689.1"/>
    <property type="molecule type" value="Genomic_DNA"/>
</dbReference>
<proteinExistence type="predicted"/>
<accession>A0A1H8Q392</accession>
<dbReference type="Proteomes" id="UP000198960">
    <property type="component" value="Unassembled WGS sequence"/>
</dbReference>
<dbReference type="Gene3D" id="3.20.20.140">
    <property type="entry name" value="Metal-dependent hydrolases"/>
    <property type="match status" value="1"/>
</dbReference>
<dbReference type="InterPro" id="IPR013108">
    <property type="entry name" value="Amidohydro_3"/>
</dbReference>
<name>A0A1H8Q392_9ACTN</name>
<evidence type="ECO:0000256" key="1">
    <source>
        <dbReference type="SAM" id="MobiDB-lite"/>
    </source>
</evidence>
<dbReference type="RefSeq" id="WP_091939761.1">
    <property type="nucleotide sequence ID" value="NZ_FOEE01000001.1"/>
</dbReference>
<evidence type="ECO:0000259" key="2">
    <source>
        <dbReference type="Pfam" id="PF07969"/>
    </source>
</evidence>
<reference evidence="4" key="1">
    <citation type="submission" date="2016-10" db="EMBL/GenBank/DDBJ databases">
        <authorList>
            <person name="Varghese N."/>
            <person name="Submissions S."/>
        </authorList>
    </citation>
    <scope>NUCLEOTIDE SEQUENCE [LARGE SCALE GENOMIC DNA]</scope>
    <source>
        <strain evidence="4">DSM 45413</strain>
    </source>
</reference>
<feature type="domain" description="Amidohydrolase 3" evidence="2">
    <location>
        <begin position="45"/>
        <end position="567"/>
    </location>
</feature>
<dbReference type="InterPro" id="IPR011059">
    <property type="entry name" value="Metal-dep_hydrolase_composite"/>
</dbReference>
<dbReference type="SUPFAM" id="SSF51338">
    <property type="entry name" value="Composite domain of metallo-dependent hydrolases"/>
    <property type="match status" value="2"/>
</dbReference>
<sequence length="589" mass="63784">MYDTVIRGGTVVDGTGAAAYRADVAVQDGVIVEIGRVTSPARESIDADGALVTPGFIDLHTHYDGQFLWDDTIDPSFSHGVTTAIAGNCGVGFAPVVPEHRQQLIEVMEGVEDIPGLVLDEGLDWDWRSFPDYLDRIAARRYSMDVASHLTHAPLRVFVMGERALEHQAATAEDIRQMADLLRQAMDAGALGFSTGRLVEHISSSGAKIPGTFAEEVELIALAEALGESGRGVFQIVPKGAIGAVIAEADGRDERLAEHRLYERIATAAGRPVTYSITEVGSDPEDIWLMVAESEKAASAGLELRPQIATRGTGLISLLDGYHVFLMKPSYREIAHLPVRERIAAMREPARRRAILDEEHVEGEYADQPIVGPMLRRMQVRLPLTYVLSSPLDYEPGPDRTVGMLAAAAGTTPEEFIYDHYTATDDGGNFNVIFALNYANGNLDHVHGLLEKPVVLSSLADGGAHMKVMCDASQPTFQLAFWTRDRTRGPLLPLELAVHKLTGAGAALYGLDDRGTVEVGRRADLNVIDYDRLQLDWPRMVGDLPSGSSRMLQGSTGYLATLVAGTTTRRDDADTGARPGRLLRAGAGR</sequence>
<dbReference type="PANTHER" id="PTHR11647">
    <property type="entry name" value="HYDRANTOINASE/DIHYDROPYRIMIDINASE FAMILY MEMBER"/>
    <property type="match status" value="1"/>
</dbReference>
<feature type="compositionally biased region" description="Low complexity" evidence="1">
    <location>
        <begin position="576"/>
        <end position="589"/>
    </location>
</feature>
<dbReference type="Pfam" id="PF07969">
    <property type="entry name" value="Amidohydro_3"/>
    <property type="match status" value="1"/>
</dbReference>
<dbReference type="AlphaFoldDB" id="A0A1H8Q392"/>
<dbReference type="GO" id="GO:0016812">
    <property type="term" value="F:hydrolase activity, acting on carbon-nitrogen (but not peptide) bonds, in cyclic amides"/>
    <property type="evidence" value="ECO:0007669"/>
    <property type="project" value="TreeGrafter"/>
</dbReference>
<dbReference type="STRING" id="673521.SAMN05660991_00545"/>
<dbReference type="OrthoDB" id="9766983at2"/>
<dbReference type="InterPro" id="IPR032466">
    <property type="entry name" value="Metal_Hydrolase"/>
</dbReference>
<protein>
    <submittedName>
        <fullName evidence="3">N-acyl-D-aspartate/D-glutamate deacylase</fullName>
    </submittedName>
</protein>
<dbReference type="PANTHER" id="PTHR11647:SF1">
    <property type="entry name" value="COLLAPSIN RESPONSE MEDIATOR PROTEIN"/>
    <property type="match status" value="1"/>
</dbReference>
<dbReference type="SUPFAM" id="SSF51556">
    <property type="entry name" value="Metallo-dependent hydrolases"/>
    <property type="match status" value="1"/>
</dbReference>
<organism evidence="3 4">
    <name type="scientific">Trujillonella endophytica</name>
    <dbReference type="NCBI Taxonomy" id="673521"/>
    <lineage>
        <taxon>Bacteria</taxon>
        <taxon>Bacillati</taxon>
        <taxon>Actinomycetota</taxon>
        <taxon>Actinomycetes</taxon>
        <taxon>Geodermatophilales</taxon>
        <taxon>Geodermatophilaceae</taxon>
        <taxon>Trujillonella</taxon>
    </lineage>
</organism>
<dbReference type="GO" id="GO:0005829">
    <property type="term" value="C:cytosol"/>
    <property type="evidence" value="ECO:0007669"/>
    <property type="project" value="TreeGrafter"/>
</dbReference>
<feature type="region of interest" description="Disordered" evidence="1">
    <location>
        <begin position="569"/>
        <end position="589"/>
    </location>
</feature>
<dbReference type="InterPro" id="IPR050378">
    <property type="entry name" value="Metallo-dep_Hydrolases_sf"/>
</dbReference>
<keyword evidence="4" id="KW-1185">Reference proteome</keyword>
<gene>
    <name evidence="3" type="ORF">SAMN05660991_00545</name>
</gene>